<evidence type="ECO:0000313" key="7">
    <source>
        <dbReference type="EMBL" id="PAV67799.1"/>
    </source>
</evidence>
<dbReference type="EMBL" id="LIAE01009882">
    <property type="protein sequence ID" value="PAV67799.1"/>
    <property type="molecule type" value="Genomic_DNA"/>
</dbReference>
<feature type="transmembrane region" description="Helical" evidence="3">
    <location>
        <begin position="12"/>
        <end position="32"/>
    </location>
</feature>
<dbReference type="InterPro" id="IPR050375">
    <property type="entry name" value="MFS_TsgA-like"/>
</dbReference>
<dbReference type="Pfam" id="PF01522">
    <property type="entry name" value="Polysacc_deac_1"/>
    <property type="match status" value="1"/>
</dbReference>
<dbReference type="Pfam" id="PF13472">
    <property type="entry name" value="Lipase_GDSL_2"/>
    <property type="match status" value="1"/>
</dbReference>
<dbReference type="SUPFAM" id="SSF103473">
    <property type="entry name" value="MFS general substrate transporter"/>
    <property type="match status" value="1"/>
</dbReference>
<feature type="transmembrane region" description="Helical" evidence="3">
    <location>
        <begin position="410"/>
        <end position="427"/>
    </location>
</feature>
<feature type="transmembrane region" description="Helical" evidence="3">
    <location>
        <begin position="146"/>
        <end position="165"/>
    </location>
</feature>
<evidence type="ECO:0000313" key="8">
    <source>
        <dbReference type="Proteomes" id="UP000218231"/>
    </source>
</evidence>
<dbReference type="SUPFAM" id="SSF88713">
    <property type="entry name" value="Glycoside hydrolase/deacetylase"/>
    <property type="match status" value="1"/>
</dbReference>
<keyword evidence="3" id="KW-0472">Membrane</keyword>
<feature type="transmembrane region" description="Helical" evidence="3">
    <location>
        <begin position="354"/>
        <end position="375"/>
    </location>
</feature>
<evidence type="ECO:0008006" key="9">
    <source>
        <dbReference type="Google" id="ProtNLM"/>
    </source>
</evidence>
<keyword evidence="8" id="KW-1185">Reference proteome</keyword>
<dbReference type="GO" id="GO:0005886">
    <property type="term" value="C:plasma membrane"/>
    <property type="evidence" value="ECO:0007669"/>
    <property type="project" value="UniProtKB-SubCell"/>
</dbReference>
<dbReference type="OrthoDB" id="426133at2759"/>
<dbReference type="GO" id="GO:0016810">
    <property type="term" value="F:hydrolase activity, acting on carbon-nitrogen (but not peptide) bonds"/>
    <property type="evidence" value="ECO:0007669"/>
    <property type="project" value="InterPro"/>
</dbReference>
<keyword evidence="3" id="KW-1133">Transmembrane helix</keyword>
<dbReference type="InterPro" id="IPR013830">
    <property type="entry name" value="SGNH_hydro"/>
</dbReference>
<dbReference type="GO" id="GO:0022857">
    <property type="term" value="F:transmembrane transporter activity"/>
    <property type="evidence" value="ECO:0007669"/>
    <property type="project" value="InterPro"/>
</dbReference>
<dbReference type="GO" id="GO:0005975">
    <property type="term" value="P:carbohydrate metabolic process"/>
    <property type="evidence" value="ECO:0007669"/>
    <property type="project" value="InterPro"/>
</dbReference>
<dbReference type="Proteomes" id="UP000218231">
    <property type="component" value="Unassembled WGS sequence"/>
</dbReference>
<dbReference type="Pfam" id="PF07690">
    <property type="entry name" value="MFS_1"/>
    <property type="match status" value="1"/>
</dbReference>
<dbReference type="PANTHER" id="PTHR43702:SF3">
    <property type="entry name" value="PROTEIN TSGA"/>
    <property type="match status" value="1"/>
</dbReference>
<feature type="transmembrane region" description="Helical" evidence="3">
    <location>
        <begin position="387"/>
        <end position="404"/>
    </location>
</feature>
<dbReference type="AlphaFoldDB" id="A0A2A2K1X1"/>
<evidence type="ECO:0000259" key="4">
    <source>
        <dbReference type="Pfam" id="PF01522"/>
    </source>
</evidence>
<dbReference type="InterPro" id="IPR040794">
    <property type="entry name" value="CE2_N"/>
</dbReference>
<evidence type="ECO:0000256" key="1">
    <source>
        <dbReference type="ARBA" id="ARBA00004429"/>
    </source>
</evidence>
<accession>A0A2A2K1X1</accession>
<name>A0A2A2K1X1_9BILA</name>
<evidence type="ECO:0000256" key="3">
    <source>
        <dbReference type="SAM" id="Phobius"/>
    </source>
</evidence>
<proteinExistence type="predicted"/>
<feature type="transmembrane region" description="Helical" evidence="3">
    <location>
        <begin position="52"/>
        <end position="73"/>
    </location>
</feature>
<evidence type="ECO:0000259" key="6">
    <source>
        <dbReference type="Pfam" id="PF17996"/>
    </source>
</evidence>
<evidence type="ECO:0000259" key="5">
    <source>
        <dbReference type="Pfam" id="PF13472"/>
    </source>
</evidence>
<dbReference type="Pfam" id="PF17996">
    <property type="entry name" value="CE2_N"/>
    <property type="match status" value="1"/>
</dbReference>
<comment type="subcellular location">
    <subcellularLocation>
        <location evidence="1">Cell inner membrane</location>
        <topology evidence="1">Multi-pass membrane protein</topology>
    </subcellularLocation>
</comment>
<keyword evidence="3" id="KW-0812">Transmembrane</keyword>
<dbReference type="PANTHER" id="PTHR43702">
    <property type="entry name" value="L-FUCOSE-PROTON SYMPORTER"/>
    <property type="match status" value="1"/>
</dbReference>
<dbReference type="Gene3D" id="1.20.1250.20">
    <property type="entry name" value="MFS general substrate transporter like domains"/>
    <property type="match status" value="2"/>
</dbReference>
<dbReference type="InterPro" id="IPR036514">
    <property type="entry name" value="SGNH_hydro_sf"/>
</dbReference>
<dbReference type="Gene3D" id="2.60.120.260">
    <property type="entry name" value="Galactose-binding domain-like"/>
    <property type="match status" value="1"/>
</dbReference>
<dbReference type="InterPro" id="IPR036259">
    <property type="entry name" value="MFS_trans_sf"/>
</dbReference>
<dbReference type="InterPro" id="IPR011330">
    <property type="entry name" value="Glyco_hydro/deAcase_b/a-brl"/>
</dbReference>
<feature type="transmembrane region" description="Helical" evidence="3">
    <location>
        <begin position="104"/>
        <end position="125"/>
    </location>
</feature>
<feature type="domain" description="NodB homology" evidence="4">
    <location>
        <begin position="837"/>
        <end position="949"/>
    </location>
</feature>
<feature type="transmembrane region" description="Helical" evidence="3">
    <location>
        <begin position="238"/>
        <end position="264"/>
    </location>
</feature>
<feature type="domain" description="Carbohydrate esterase 2 N-terminal" evidence="6">
    <location>
        <begin position="484"/>
        <end position="578"/>
    </location>
</feature>
<dbReference type="InterPro" id="IPR002509">
    <property type="entry name" value="NODB_dom"/>
</dbReference>
<dbReference type="Gene3D" id="3.40.50.1110">
    <property type="entry name" value="SGNH hydrolase"/>
    <property type="match status" value="1"/>
</dbReference>
<evidence type="ECO:0000256" key="2">
    <source>
        <dbReference type="ARBA" id="ARBA00022475"/>
    </source>
</evidence>
<dbReference type="STRING" id="2018661.A0A2A2K1X1"/>
<dbReference type="Gene3D" id="3.20.20.370">
    <property type="entry name" value="Glycoside hydrolase/deacetylase"/>
    <property type="match status" value="1"/>
</dbReference>
<dbReference type="SUPFAM" id="SSF52266">
    <property type="entry name" value="SGNH hydrolase"/>
    <property type="match status" value="1"/>
</dbReference>
<dbReference type="InterPro" id="IPR011701">
    <property type="entry name" value="MFS"/>
</dbReference>
<gene>
    <name evidence="7" type="ORF">WR25_02669</name>
</gene>
<sequence>MTQPRAHASATGIAFAAVTSLYFAWGFITSLIDPLVASVRGIFTLTNFQAQASAFAFFAAYGIFSFPAAVLIARMGPVRSIVTALGMMVGGCLLMLAAANLAVYTLVLLGLFLLASGITMLQVTANPLAAGLGEPRRSHFRLTLSQTFNSLGTFIGPLLGAHLFLRGVEVKDGTVVNDAVRAQALSGIDNAYFWICGLLAAMAVFFWLLRRVIAAAAPPAGQPAPIGQLFSKALASRWALLGGLAIFLYVGAEVAIGTQMALFLNDDAVWGPSEAPFGIPLLGWAMGSDGIPGVSLQEAGKAVAFYWGGAMVGRALGSALLARVSAAQLLTICTAAAVAMCLYVAAVGGVSAGFVALAIGLVNSIMFPVIFSLTLERSSAGPEATSGFLCTAIVGGAFLPLLVGKVADRAGYGTSFVVPAAWAGAMIRRSFPTLIGAAGIALSGTAIGRTQADAPVVSVFAALRAQAPARIARLPLRVTGRVQRVSADGDAEYARQWPGTYFDTAFRNGPPLIRIGAGAATYRILLDDARSVVLVRPEPGFYRLTGVQHGTHRLRVQIVSESQAGATRFGGFYAQSGTVAARLVAERRQIEFIGDSHTVGYGNTAPNTACTQDEVWATTDTAQGPAGQLARRYGAGYQVNAISGRGVVRNYEGGAGATLPVAYRSALLTGAPQPVQRSWRPQVIVVALGTNDFSTPLRVGETWPDRAALHADYERTYLRFLRQLRAAHPQALVIVWATDLAQGEIAREAGRVVALAHAAGDRRIAFVPVRRLAFSACHGHPDRCPTGCLEDTMMRTKARREHLRSVVRRLGLAAAGTLAICAGAVDARVRWPGGARAAVILTYDDALPSQLDNALPALDAARIKATFFLSSVRGADILRWRAAAAHGHEQANHTIFHPCLAATFPADPRYTLEAYTSDSLLREIAQQNVLLAALDGRKRHGFATPCGQTLAGGVDYLEPLRQSGLVTYARGVSETAQDLRADASGIDPMHVPARGFAEGATLAQMTDFIAGAQAGGGMAVFLFHGIGGDHLQVSATVHRDLIAWLKRHRADVWVTTLQDALDWAKAHPGGSDARHCDDQEAGRTAACATGGR</sequence>
<feature type="transmembrane region" description="Helical" evidence="3">
    <location>
        <begin position="191"/>
        <end position="209"/>
    </location>
</feature>
<reference evidence="7 8" key="1">
    <citation type="journal article" date="2017" name="Curr. Biol.">
        <title>Genome architecture and evolution of a unichromosomal asexual nematode.</title>
        <authorList>
            <person name="Fradin H."/>
            <person name="Zegar C."/>
            <person name="Gutwein M."/>
            <person name="Lucas J."/>
            <person name="Kovtun M."/>
            <person name="Corcoran D."/>
            <person name="Baugh L.R."/>
            <person name="Kiontke K."/>
            <person name="Gunsalus K."/>
            <person name="Fitch D.H."/>
            <person name="Piano F."/>
        </authorList>
    </citation>
    <scope>NUCLEOTIDE SEQUENCE [LARGE SCALE GENOMIC DNA]</scope>
    <source>
        <strain evidence="7">PF1309</strain>
    </source>
</reference>
<comment type="caution">
    <text evidence="7">The sequence shown here is derived from an EMBL/GenBank/DDBJ whole genome shotgun (WGS) entry which is preliminary data.</text>
</comment>
<keyword evidence="2" id="KW-1003">Cell membrane</keyword>
<feature type="transmembrane region" description="Helical" evidence="3">
    <location>
        <begin position="80"/>
        <end position="98"/>
    </location>
</feature>
<feature type="domain" description="SGNH hydrolase-type esterase" evidence="5">
    <location>
        <begin position="592"/>
        <end position="787"/>
    </location>
</feature>
<protein>
    <recommendedName>
        <fullName evidence="9">NodB homology domain-containing protein</fullName>
    </recommendedName>
</protein>
<feature type="transmembrane region" description="Helical" evidence="3">
    <location>
        <begin position="329"/>
        <end position="348"/>
    </location>
</feature>
<organism evidence="7 8">
    <name type="scientific">Diploscapter pachys</name>
    <dbReference type="NCBI Taxonomy" id="2018661"/>
    <lineage>
        <taxon>Eukaryota</taxon>
        <taxon>Metazoa</taxon>
        <taxon>Ecdysozoa</taxon>
        <taxon>Nematoda</taxon>
        <taxon>Chromadorea</taxon>
        <taxon>Rhabditida</taxon>
        <taxon>Rhabditina</taxon>
        <taxon>Rhabditomorpha</taxon>
        <taxon>Rhabditoidea</taxon>
        <taxon>Rhabditidae</taxon>
        <taxon>Diploscapter</taxon>
    </lineage>
</organism>